<evidence type="ECO:0000259" key="1">
    <source>
        <dbReference type="Pfam" id="PF23353"/>
    </source>
</evidence>
<dbReference type="GO" id="GO:0034464">
    <property type="term" value="C:BBSome"/>
    <property type="evidence" value="ECO:0007669"/>
    <property type="project" value="InterPro"/>
</dbReference>
<dbReference type="GO" id="GO:0031514">
    <property type="term" value="C:motile cilium"/>
    <property type="evidence" value="ECO:0007669"/>
    <property type="project" value="TreeGrafter"/>
</dbReference>
<dbReference type="PANTHER" id="PTHR32465:SF0">
    <property type="entry name" value="BARDET-BIEDL SYNDROME 2 PROTEIN"/>
    <property type="match status" value="1"/>
</dbReference>
<feature type="domain" description="BBS2 hairpin" evidence="1">
    <location>
        <begin position="76"/>
        <end position="174"/>
    </location>
</feature>
<gene>
    <name evidence="2" type="ORF">SRAS04492_LOCUS7500</name>
</gene>
<dbReference type="InterPro" id="IPR055380">
    <property type="entry name" value="BBS2_hp_dom"/>
</dbReference>
<proteinExistence type="predicted"/>
<reference evidence="2" key="1">
    <citation type="submission" date="2021-01" db="EMBL/GenBank/DDBJ databases">
        <authorList>
            <person name="Corre E."/>
            <person name="Pelletier E."/>
            <person name="Niang G."/>
            <person name="Scheremetjew M."/>
            <person name="Finn R."/>
            <person name="Kale V."/>
            <person name="Holt S."/>
            <person name="Cochrane G."/>
            <person name="Meng A."/>
            <person name="Brown T."/>
            <person name="Cohen L."/>
        </authorList>
    </citation>
    <scope>NUCLEOTIDE SEQUENCE</scope>
    <source>
        <strain evidence="2">Ras09</strain>
    </source>
</reference>
<organism evidence="2">
    <name type="scientific">Strombidium rassoulzadegani</name>
    <dbReference type="NCBI Taxonomy" id="1082188"/>
    <lineage>
        <taxon>Eukaryota</taxon>
        <taxon>Sar</taxon>
        <taxon>Alveolata</taxon>
        <taxon>Ciliophora</taxon>
        <taxon>Intramacronucleata</taxon>
        <taxon>Spirotrichea</taxon>
        <taxon>Oligotrichia</taxon>
        <taxon>Strombidiidae</taxon>
        <taxon>Strombidium</taxon>
    </lineage>
</organism>
<name>A0A7S3CS79_9SPIT</name>
<evidence type="ECO:0000313" key="2">
    <source>
        <dbReference type="EMBL" id="CAE0235693.1"/>
    </source>
</evidence>
<dbReference type="InterPro" id="IPR016616">
    <property type="entry name" value="Bardet-Biedl_syndrome_2_prot"/>
</dbReference>
<dbReference type="GO" id="GO:1905515">
    <property type="term" value="P:non-motile cilium assembly"/>
    <property type="evidence" value="ECO:0007669"/>
    <property type="project" value="InterPro"/>
</dbReference>
<sequence>MKDAILRKANNFFMQIKALDLRSGRVFSLSLQNDEQNNQAFLQMQCEDIETASDLIQDLLGDFLKVREFESEAKFPHLMEKLNNELLVQIQESNQLKGHFAANISESIQNLKVSVVKAEASLIINDVTTMRKHYAIVQQENGQLIGEYIKRSNNHQELVHTLKELNNLIRFASNLRIGSCQKLVVQQARECIRKQTTEKIQAIFERGRLQSN</sequence>
<accession>A0A7S3CS79</accession>
<dbReference type="PANTHER" id="PTHR32465">
    <property type="entry name" value="BARDET-BIEDL SYNDROME 2 PROTEIN"/>
    <property type="match status" value="1"/>
</dbReference>
<dbReference type="GO" id="GO:0036064">
    <property type="term" value="C:ciliary basal body"/>
    <property type="evidence" value="ECO:0007669"/>
    <property type="project" value="TreeGrafter"/>
</dbReference>
<dbReference type="AlphaFoldDB" id="A0A7S3CS79"/>
<dbReference type="Pfam" id="PF23353">
    <property type="entry name" value="BBS2_hp"/>
    <property type="match status" value="1"/>
</dbReference>
<dbReference type="EMBL" id="HBIA01014862">
    <property type="protein sequence ID" value="CAE0235693.1"/>
    <property type="molecule type" value="Transcribed_RNA"/>
</dbReference>
<protein>
    <recommendedName>
        <fullName evidence="1">BBS2 hairpin domain-containing protein</fullName>
    </recommendedName>
</protein>
<dbReference type="GO" id="GO:0016020">
    <property type="term" value="C:membrane"/>
    <property type="evidence" value="ECO:0007669"/>
    <property type="project" value="TreeGrafter"/>
</dbReference>